<proteinExistence type="predicted"/>
<keyword evidence="1" id="KW-1133">Transmembrane helix</keyword>
<dbReference type="Proteomes" id="UP000181917">
    <property type="component" value="Unassembled WGS sequence"/>
</dbReference>
<feature type="transmembrane region" description="Helical" evidence="1">
    <location>
        <begin position="31"/>
        <end position="51"/>
    </location>
</feature>
<dbReference type="STRING" id="37928.SAMN04489742_4356"/>
<organism evidence="2 3">
    <name type="scientific">Crystallibacter crystallopoietes</name>
    <dbReference type="NCBI Taxonomy" id="37928"/>
    <lineage>
        <taxon>Bacteria</taxon>
        <taxon>Bacillati</taxon>
        <taxon>Actinomycetota</taxon>
        <taxon>Actinomycetes</taxon>
        <taxon>Micrococcales</taxon>
        <taxon>Micrococcaceae</taxon>
        <taxon>Crystallibacter</taxon>
    </lineage>
</organism>
<evidence type="ECO:0008006" key="4">
    <source>
        <dbReference type="Google" id="ProtNLM"/>
    </source>
</evidence>
<evidence type="ECO:0000313" key="3">
    <source>
        <dbReference type="Proteomes" id="UP000181917"/>
    </source>
</evidence>
<name>A0A1H1GW92_9MICC</name>
<feature type="transmembrane region" description="Helical" evidence="1">
    <location>
        <begin position="57"/>
        <end position="75"/>
    </location>
</feature>
<dbReference type="OrthoDB" id="3217020at2"/>
<gene>
    <name evidence="2" type="ORF">SAMN04489742_4356</name>
</gene>
<accession>A0A1H1GW92</accession>
<evidence type="ECO:0000256" key="1">
    <source>
        <dbReference type="SAM" id="Phobius"/>
    </source>
</evidence>
<evidence type="ECO:0000313" key="2">
    <source>
        <dbReference type="EMBL" id="SDR17168.1"/>
    </source>
</evidence>
<dbReference type="RefSeq" id="WP_074702558.1">
    <property type="nucleotide sequence ID" value="NZ_CP018863.1"/>
</dbReference>
<dbReference type="EMBL" id="FNKH01000002">
    <property type="protein sequence ID" value="SDR17168.1"/>
    <property type="molecule type" value="Genomic_DNA"/>
</dbReference>
<keyword evidence="1" id="KW-0472">Membrane</keyword>
<dbReference type="KEGG" id="acry:AC20117_17595"/>
<dbReference type="InterPro" id="IPR021443">
    <property type="entry name" value="DUF3093"/>
</dbReference>
<protein>
    <recommendedName>
        <fullName evidence="4">DUF3093 domain-containing protein</fullName>
    </recommendedName>
</protein>
<keyword evidence="1" id="KW-0812">Transmembrane</keyword>
<keyword evidence="3" id="KW-1185">Reference proteome</keyword>
<dbReference type="Pfam" id="PF11292">
    <property type="entry name" value="DUF3093"/>
    <property type="match status" value="1"/>
</dbReference>
<reference evidence="2 3" key="1">
    <citation type="submission" date="2016-10" db="EMBL/GenBank/DDBJ databases">
        <authorList>
            <person name="de Groot N.N."/>
        </authorList>
    </citation>
    <scope>NUCLEOTIDE SEQUENCE [LARGE SCALE GENOMIC DNA]</scope>
    <source>
        <strain evidence="2 3">DSM 20117</strain>
    </source>
</reference>
<dbReference type="AlphaFoldDB" id="A0A1H1GW92"/>
<sequence>MSTNATPAGNTGSASGTPGAVIYQERLWPNFWIWLIAAGTAGAVIFVLAPISLTTGYIAAAVAAVILTVLLIVSAPRITVTQKTLQVGRAQIEREFIGRVEAFTGDDATAQRGTELNGTAYMCFRGWIQPVVKIEITDEADRTPYWITSTRRPNQLVAALSSPQGQ</sequence>